<evidence type="ECO:0000313" key="2">
    <source>
        <dbReference type="EMBL" id="OQR93870.1"/>
    </source>
</evidence>
<accession>A0A1V9Z7P6</accession>
<protein>
    <submittedName>
        <fullName evidence="2">Uncharacterized protein</fullName>
    </submittedName>
</protein>
<dbReference type="OrthoDB" id="63815at2759"/>
<evidence type="ECO:0000313" key="3">
    <source>
        <dbReference type="Proteomes" id="UP000243217"/>
    </source>
</evidence>
<comment type="caution">
    <text evidence="2">The sequence shown here is derived from an EMBL/GenBank/DDBJ whole genome shotgun (WGS) entry which is preliminary data.</text>
</comment>
<gene>
    <name evidence="2" type="ORF">THRCLA_22274</name>
</gene>
<sequence>MDDMNDDKVLAQDKKMHPECSYASSVSTACRNVNGERMCETIRKIYRMCPGKKKELVINSKKTQEGNNATEEEEHDPFQFFVERRRKEAFGEMMDPFEAMDGILRGMMPSFGSPFEPNRQQEQVPHRGYRGRNEREEKQSKEDAFKGYDGRVEEI</sequence>
<feature type="compositionally biased region" description="Basic and acidic residues" evidence="1">
    <location>
        <begin position="131"/>
        <end position="155"/>
    </location>
</feature>
<dbReference type="EMBL" id="JNBS01002226">
    <property type="protein sequence ID" value="OQR93870.1"/>
    <property type="molecule type" value="Genomic_DNA"/>
</dbReference>
<dbReference type="AlphaFoldDB" id="A0A1V9Z7P6"/>
<evidence type="ECO:0000256" key="1">
    <source>
        <dbReference type="SAM" id="MobiDB-lite"/>
    </source>
</evidence>
<proteinExistence type="predicted"/>
<feature type="region of interest" description="Disordered" evidence="1">
    <location>
        <begin position="108"/>
        <end position="155"/>
    </location>
</feature>
<dbReference type="Proteomes" id="UP000243217">
    <property type="component" value="Unassembled WGS sequence"/>
</dbReference>
<organism evidence="2 3">
    <name type="scientific">Thraustotheca clavata</name>
    <dbReference type="NCBI Taxonomy" id="74557"/>
    <lineage>
        <taxon>Eukaryota</taxon>
        <taxon>Sar</taxon>
        <taxon>Stramenopiles</taxon>
        <taxon>Oomycota</taxon>
        <taxon>Saprolegniomycetes</taxon>
        <taxon>Saprolegniales</taxon>
        <taxon>Achlyaceae</taxon>
        <taxon>Thraustotheca</taxon>
    </lineage>
</organism>
<reference evidence="2 3" key="1">
    <citation type="journal article" date="2014" name="Genome Biol. Evol.">
        <title>The secreted proteins of Achlya hypogyna and Thraustotheca clavata identify the ancestral oomycete secretome and reveal gene acquisitions by horizontal gene transfer.</title>
        <authorList>
            <person name="Misner I."/>
            <person name="Blouin N."/>
            <person name="Leonard G."/>
            <person name="Richards T.A."/>
            <person name="Lane C.E."/>
        </authorList>
    </citation>
    <scope>NUCLEOTIDE SEQUENCE [LARGE SCALE GENOMIC DNA]</scope>
    <source>
        <strain evidence="2 3">ATCC 34112</strain>
    </source>
</reference>
<name>A0A1V9Z7P6_9STRA</name>
<keyword evidence="3" id="KW-1185">Reference proteome</keyword>